<gene>
    <name evidence="3" type="primary">54</name>
    <name evidence="3" type="ORF">PBI_ZAPNER_54</name>
</gene>
<evidence type="ECO:0000256" key="1">
    <source>
        <dbReference type="SAM" id="Phobius"/>
    </source>
</evidence>
<keyword evidence="1" id="KW-1133">Transmembrane helix</keyword>
<feature type="transmembrane region" description="Helical" evidence="1">
    <location>
        <begin position="72"/>
        <end position="94"/>
    </location>
</feature>
<evidence type="ECO:0000313" key="3">
    <source>
        <dbReference type="EMBL" id="AHZ95508.1"/>
    </source>
</evidence>
<dbReference type="InterPro" id="IPR007969">
    <property type="entry name" value="DUF732"/>
</dbReference>
<dbReference type="EMBL" id="KJ567041">
    <property type="protein sequence ID" value="AHZ95508.1"/>
    <property type="molecule type" value="Genomic_DNA"/>
</dbReference>
<protein>
    <recommendedName>
        <fullName evidence="2">DUF732 domain-containing protein</fullName>
    </recommendedName>
</protein>
<organism evidence="3 4">
    <name type="scientific">Mycobacterium phage Zapner</name>
    <dbReference type="NCBI Taxonomy" id="1486474"/>
    <lineage>
        <taxon>Viruses</taxon>
        <taxon>Duplodnaviria</taxon>
        <taxon>Heunggongvirae</taxon>
        <taxon>Uroviricota</taxon>
        <taxon>Caudoviricetes</taxon>
        <taxon>Gracegardnervirinae</taxon>
        <taxon>Avanivirus</taxon>
        <taxon>Avanivirus zapner</taxon>
    </lineage>
</organism>
<feature type="domain" description="DUF732" evidence="2">
    <location>
        <begin position="160"/>
        <end position="226"/>
    </location>
</feature>
<evidence type="ECO:0000259" key="2">
    <source>
        <dbReference type="Pfam" id="PF05305"/>
    </source>
</evidence>
<proteinExistence type="predicted"/>
<keyword evidence="1" id="KW-0472">Membrane</keyword>
<keyword evidence="1" id="KW-0812">Transmembrane</keyword>
<evidence type="ECO:0000313" key="4">
    <source>
        <dbReference type="Proteomes" id="UP000221944"/>
    </source>
</evidence>
<dbReference type="Proteomes" id="UP000221944">
    <property type="component" value="Segment"/>
</dbReference>
<keyword evidence="4" id="KW-1185">Reference proteome</keyword>
<dbReference type="Pfam" id="PF05305">
    <property type="entry name" value="DUF732"/>
    <property type="match status" value="1"/>
</dbReference>
<sequence length="230" mass="24167">MVPIHTTWHTLSSECTQKLVPFAGHRSYDLSMGDEMDPTELAGVADADTMSAYAWSLENEVEDVPAGSDRPFWITAAAVGVSLACVAVAGVLGVRFVRGEFDAAPTAVVTTTAPTTTVKPVARPPLPTTVVAPPPVTVTTVVVQTPAAPPSSAPQTGTFDRQLLAKLTQQGWVLPNPAATIDDAHAICLMLRQGKSRAETEVIYADAAGRSVVEVSPFIGTIIDTYPNCP</sequence>
<reference evidence="3 4" key="1">
    <citation type="submission" date="2014-03" db="EMBL/GenBank/DDBJ databases">
        <authorList>
            <person name="Kramer Z.J."/>
            <person name="Fasoranti T.O."/>
            <person name="Abrahim M.R."/>
            <person name="Adkins N.L."/>
            <person name="Burke K.A."/>
            <person name="Churilla B.M."/>
            <person name="Cohen K.L."/>
            <person name="Colicchio M.A."/>
            <person name="Genkil J.S."/>
            <person name="Prout A.K."/>
            <person name="Schafer C.E."/>
            <person name="Schwarz A.G."/>
            <person name="Tish M."/>
            <person name="Vispute N."/>
            <person name="Wilkes K.E."/>
            <person name="Williams C.R."/>
            <person name="Xiao X."/>
            <person name="Yoder B.A."/>
            <person name="Yu V.J."/>
            <person name="Lapin J.S."/>
            <person name="Ott C.T."/>
            <person name="Walburn T.D."/>
            <person name="Bradley K.W."/>
            <person name="Clarke D.Q."/>
            <person name="Lewis M.F."/>
            <person name="Barker L.P."/>
            <person name="Bailey C."/>
            <person name="Asai D.J."/>
            <person name="Bowman C.A."/>
            <person name="Russell D.A."/>
            <person name="Pope W.H."/>
            <person name="Jacobs-Sera D."/>
            <person name="Hendrix R.W."/>
            <person name="Hatfull G.F."/>
        </authorList>
    </citation>
    <scope>NUCLEOTIDE SEQUENCE [LARGE SCALE GENOMIC DNA]</scope>
</reference>
<dbReference type="RefSeq" id="YP_009963971.1">
    <property type="nucleotide sequence ID" value="NC_051724.1"/>
</dbReference>
<dbReference type="KEGG" id="vg:60335559"/>
<dbReference type="GeneID" id="60335559"/>
<name>A0A059VL20_9CAUD</name>
<accession>A0A059VL20</accession>